<gene>
    <name evidence="2" type="ORF">J2Z66_002839</name>
</gene>
<dbReference type="SUPFAM" id="SSF160631">
    <property type="entry name" value="SMI1/KNR4-like"/>
    <property type="match status" value="1"/>
</dbReference>
<proteinExistence type="predicted"/>
<dbReference type="Pfam" id="PF09346">
    <property type="entry name" value="SMI1_KNR4"/>
    <property type="match status" value="1"/>
</dbReference>
<sequence>MEDPIQSGTYRVDNCGKKVFSGTYYLSEVLNKDSVPQLYQNHGSSDEEIENMKKWLLILSRIVHGDDITYGCTEQQIDEAEERLGISLPKELRVFYHTVGNDERLTADGDVKKRDRYLTIDQIYMEEGNIVFRMRKKEPFALSLDKRQIMFLDDGNWFWEPCMESFCENTMIVASVFAISHMKNSAKGRLKGQLVSSLQARALAEQAFFPTFQALDTYYHPFCALFYHEQERRLGWFRSNGIMSDILIGTQTAADIEEFGEKHGNIKFKYANKHGER</sequence>
<dbReference type="InterPro" id="IPR018958">
    <property type="entry name" value="Knr4/Smi1-like_dom"/>
</dbReference>
<keyword evidence="3" id="KW-1185">Reference proteome</keyword>
<organism evidence="2 3">
    <name type="scientific">Paenibacillus eucommiae</name>
    <dbReference type="NCBI Taxonomy" id="1355755"/>
    <lineage>
        <taxon>Bacteria</taxon>
        <taxon>Bacillati</taxon>
        <taxon>Bacillota</taxon>
        <taxon>Bacilli</taxon>
        <taxon>Bacillales</taxon>
        <taxon>Paenibacillaceae</taxon>
        <taxon>Paenibacillus</taxon>
    </lineage>
</organism>
<reference evidence="2 3" key="1">
    <citation type="submission" date="2021-03" db="EMBL/GenBank/DDBJ databases">
        <title>Genomic Encyclopedia of Type Strains, Phase IV (KMG-IV): sequencing the most valuable type-strain genomes for metagenomic binning, comparative biology and taxonomic classification.</title>
        <authorList>
            <person name="Goeker M."/>
        </authorList>
    </citation>
    <scope>NUCLEOTIDE SEQUENCE [LARGE SCALE GENOMIC DNA]</scope>
    <source>
        <strain evidence="2 3">DSM 26048</strain>
    </source>
</reference>
<dbReference type="Proteomes" id="UP001519287">
    <property type="component" value="Unassembled WGS sequence"/>
</dbReference>
<dbReference type="EMBL" id="JAGGLB010000008">
    <property type="protein sequence ID" value="MBP1991232.1"/>
    <property type="molecule type" value="Genomic_DNA"/>
</dbReference>
<dbReference type="SMART" id="SM00860">
    <property type="entry name" value="SMI1_KNR4"/>
    <property type="match status" value="1"/>
</dbReference>
<feature type="domain" description="Knr4/Smi1-like" evidence="1">
    <location>
        <begin position="71"/>
        <end position="169"/>
    </location>
</feature>
<evidence type="ECO:0000313" key="2">
    <source>
        <dbReference type="EMBL" id="MBP1991232.1"/>
    </source>
</evidence>
<comment type="caution">
    <text evidence="2">The sequence shown here is derived from an EMBL/GenBank/DDBJ whole genome shotgun (WGS) entry which is preliminary data.</text>
</comment>
<name>A0ABS4IUI4_9BACL</name>
<dbReference type="Gene3D" id="3.40.1580.10">
    <property type="entry name" value="SMI1/KNR4-like"/>
    <property type="match status" value="1"/>
</dbReference>
<evidence type="ECO:0000259" key="1">
    <source>
        <dbReference type="SMART" id="SM00860"/>
    </source>
</evidence>
<dbReference type="InterPro" id="IPR037883">
    <property type="entry name" value="Knr4/Smi1-like_sf"/>
</dbReference>
<accession>A0ABS4IUI4</accession>
<dbReference type="RefSeq" id="WP_209971995.1">
    <property type="nucleotide sequence ID" value="NZ_JAGGLB010000008.1"/>
</dbReference>
<evidence type="ECO:0000313" key="3">
    <source>
        <dbReference type="Proteomes" id="UP001519287"/>
    </source>
</evidence>
<protein>
    <recommendedName>
        <fullName evidence="1">Knr4/Smi1-like domain-containing protein</fullName>
    </recommendedName>
</protein>